<sequence>MAPPLARVRADGSGLGGPGSRRGSRSEALSFADVSVSFSREEWGCLRPAQKALYRDVMRETCGLLGALGLSGPKPAFISWLEGEMEAWSPEAHEPERESRAADARDEGEGAGSRNVGEEKGRPTRKPKQKELKRKGVSLKKWLSPQRPPSSRHQATRGKARQKGTTSRRPPYTCPDCGRTFSYPSVLARHQQIHSGERPFSCDQCPARFSQRRYLLRHLRVHSGEKPYSCFRQRGSLATHQRPRTGEKPHPCPFCKRRFSYPCLLAVHQRKHTGEKPYSCTHCGLRFAQASLLVIHRRSHTGEKPYSCPDCGLRFTYCSLLLSHRHIHSDSRPFSCPECGRSFKRKYGMEAHRWTHRAAGQRRGWRRLGVGLTEPVAVFKGQDPPVYFRYFPNIFQECG</sequence>
<dbReference type="InterPro" id="IPR001909">
    <property type="entry name" value="KRAB"/>
</dbReference>
<dbReference type="SMART" id="SM00355">
    <property type="entry name" value="ZnF_C2H2"/>
    <property type="match status" value="6"/>
</dbReference>
<evidence type="ECO:0000256" key="9">
    <source>
        <dbReference type="ARBA" id="ARBA00023242"/>
    </source>
</evidence>
<evidence type="ECO:0000256" key="2">
    <source>
        <dbReference type="ARBA" id="ARBA00022723"/>
    </source>
</evidence>
<dbReference type="AlphaFoldDB" id="A0A1S3AJS7"/>
<dbReference type="InParanoid" id="A0A1S3AJS7"/>
<dbReference type="CDD" id="cd07765">
    <property type="entry name" value="KRAB_A-box"/>
    <property type="match status" value="1"/>
</dbReference>
<evidence type="ECO:0000256" key="3">
    <source>
        <dbReference type="ARBA" id="ARBA00022737"/>
    </source>
</evidence>
<name>A0A1S3AJS7_ERIEU</name>
<evidence type="ECO:0000256" key="1">
    <source>
        <dbReference type="ARBA" id="ARBA00004123"/>
    </source>
</evidence>
<feature type="domain" description="C2H2-type" evidence="12">
    <location>
        <begin position="334"/>
        <end position="361"/>
    </location>
</feature>
<keyword evidence="8" id="KW-0804">Transcription</keyword>
<keyword evidence="7" id="KW-0238">DNA-binding</keyword>
<evidence type="ECO:0000259" key="12">
    <source>
        <dbReference type="PROSITE" id="PS50157"/>
    </source>
</evidence>
<keyword evidence="3" id="KW-0677">Repeat</keyword>
<dbReference type="Gene3D" id="6.10.140.140">
    <property type="match status" value="1"/>
</dbReference>
<evidence type="ECO:0000256" key="11">
    <source>
        <dbReference type="SAM" id="MobiDB-lite"/>
    </source>
</evidence>
<dbReference type="PANTHER" id="PTHR24381">
    <property type="entry name" value="ZINC FINGER PROTEIN"/>
    <property type="match status" value="1"/>
</dbReference>
<dbReference type="SUPFAM" id="SSF109640">
    <property type="entry name" value="KRAB domain (Kruppel-associated box)"/>
    <property type="match status" value="1"/>
</dbReference>
<dbReference type="Pfam" id="PF00096">
    <property type="entry name" value="zf-C2H2"/>
    <property type="match status" value="6"/>
</dbReference>
<dbReference type="InterPro" id="IPR036051">
    <property type="entry name" value="KRAB_dom_sf"/>
</dbReference>
<dbReference type="GO" id="GO:0005634">
    <property type="term" value="C:nucleus"/>
    <property type="evidence" value="ECO:0007669"/>
    <property type="project" value="UniProtKB-SubCell"/>
</dbReference>
<dbReference type="RefSeq" id="XP_007536231.1">
    <property type="nucleotide sequence ID" value="XM_007536169.3"/>
</dbReference>
<keyword evidence="5" id="KW-0862">Zinc</keyword>
<reference evidence="15" key="1">
    <citation type="submission" date="2025-08" db="UniProtKB">
        <authorList>
            <consortium name="RefSeq"/>
        </authorList>
    </citation>
    <scope>IDENTIFICATION</scope>
</reference>
<feature type="domain" description="C2H2-type" evidence="12">
    <location>
        <begin position="306"/>
        <end position="333"/>
    </location>
</feature>
<feature type="domain" description="KRAB" evidence="13">
    <location>
        <begin position="29"/>
        <end position="100"/>
    </location>
</feature>
<dbReference type="Pfam" id="PF01352">
    <property type="entry name" value="KRAB"/>
    <property type="match status" value="1"/>
</dbReference>
<evidence type="ECO:0000256" key="5">
    <source>
        <dbReference type="ARBA" id="ARBA00022833"/>
    </source>
</evidence>
<dbReference type="OrthoDB" id="6077919at2759"/>
<dbReference type="FunFam" id="3.30.160.60:FF:000180">
    <property type="entry name" value="Zinc finger protein 689"/>
    <property type="match status" value="4"/>
</dbReference>
<feature type="compositionally biased region" description="Basic and acidic residues" evidence="11">
    <location>
        <begin position="91"/>
        <end position="108"/>
    </location>
</feature>
<gene>
    <name evidence="15" type="primary">ZNF785</name>
</gene>
<feature type="domain" description="C2H2-type" evidence="12">
    <location>
        <begin position="250"/>
        <end position="277"/>
    </location>
</feature>
<feature type="domain" description="C2H2-type" evidence="12">
    <location>
        <begin position="172"/>
        <end position="199"/>
    </location>
</feature>
<dbReference type="InterPro" id="IPR036236">
    <property type="entry name" value="Znf_C2H2_sf"/>
</dbReference>
<dbReference type="InterPro" id="IPR013087">
    <property type="entry name" value="Znf_C2H2_type"/>
</dbReference>
<evidence type="ECO:0000259" key="13">
    <source>
        <dbReference type="PROSITE" id="PS50805"/>
    </source>
</evidence>
<protein>
    <submittedName>
        <fullName evidence="15">Zinc finger protein 785</fullName>
    </submittedName>
</protein>
<dbReference type="FunFam" id="3.30.160.60:FF:000100">
    <property type="entry name" value="Zinc finger 45-like"/>
    <property type="match status" value="1"/>
</dbReference>
<dbReference type="SUPFAM" id="SSF57667">
    <property type="entry name" value="beta-beta-alpha zinc fingers"/>
    <property type="match status" value="3"/>
</dbReference>
<evidence type="ECO:0000256" key="10">
    <source>
        <dbReference type="PROSITE-ProRule" id="PRU00042"/>
    </source>
</evidence>
<keyword evidence="4 10" id="KW-0863">Zinc-finger</keyword>
<dbReference type="Gene3D" id="3.30.160.60">
    <property type="entry name" value="Classic Zinc Finger"/>
    <property type="match status" value="6"/>
</dbReference>
<dbReference type="PROSITE" id="PS50805">
    <property type="entry name" value="KRAB"/>
    <property type="match status" value="1"/>
</dbReference>
<keyword evidence="9" id="KW-0539">Nucleus</keyword>
<feature type="domain" description="C2H2-type" evidence="12">
    <location>
        <begin position="278"/>
        <end position="305"/>
    </location>
</feature>
<organism evidence="14 15">
    <name type="scientific">Erinaceus europaeus</name>
    <name type="common">Western European hedgehog</name>
    <dbReference type="NCBI Taxonomy" id="9365"/>
    <lineage>
        <taxon>Eukaryota</taxon>
        <taxon>Metazoa</taxon>
        <taxon>Chordata</taxon>
        <taxon>Craniata</taxon>
        <taxon>Vertebrata</taxon>
        <taxon>Euteleostomi</taxon>
        <taxon>Mammalia</taxon>
        <taxon>Eutheria</taxon>
        <taxon>Laurasiatheria</taxon>
        <taxon>Eulipotyphla</taxon>
        <taxon>Erinaceidae</taxon>
        <taxon>Erinaceinae</taxon>
        <taxon>Erinaceus</taxon>
    </lineage>
</organism>
<keyword evidence="14" id="KW-1185">Reference proteome</keyword>
<proteinExistence type="predicted"/>
<dbReference type="STRING" id="9365.ENSEEUP00000012725"/>
<feature type="compositionally biased region" description="Basic residues" evidence="11">
    <location>
        <begin position="123"/>
        <end position="138"/>
    </location>
</feature>
<comment type="subcellular location">
    <subcellularLocation>
        <location evidence="1">Nucleus</location>
    </subcellularLocation>
</comment>
<dbReference type="PANTHER" id="PTHR24381:SF299">
    <property type="entry name" value="ZINC FINGER PROTEIN 764"/>
    <property type="match status" value="1"/>
</dbReference>
<dbReference type="GO" id="GO:0008270">
    <property type="term" value="F:zinc ion binding"/>
    <property type="evidence" value="ECO:0007669"/>
    <property type="project" value="UniProtKB-KW"/>
</dbReference>
<evidence type="ECO:0000313" key="15">
    <source>
        <dbReference type="RefSeq" id="XP_007536231.1"/>
    </source>
</evidence>
<keyword evidence="2" id="KW-0479">Metal-binding</keyword>
<evidence type="ECO:0000256" key="6">
    <source>
        <dbReference type="ARBA" id="ARBA00023015"/>
    </source>
</evidence>
<feature type="domain" description="C2H2-type" evidence="12">
    <location>
        <begin position="200"/>
        <end position="227"/>
    </location>
</feature>
<evidence type="ECO:0000313" key="14">
    <source>
        <dbReference type="Proteomes" id="UP001652624"/>
    </source>
</evidence>
<feature type="region of interest" description="Disordered" evidence="11">
    <location>
        <begin position="1"/>
        <end position="27"/>
    </location>
</feature>
<dbReference type="PROSITE" id="PS50157">
    <property type="entry name" value="ZINC_FINGER_C2H2_2"/>
    <property type="match status" value="6"/>
</dbReference>
<accession>A0A1S3AJS7</accession>
<evidence type="ECO:0000256" key="8">
    <source>
        <dbReference type="ARBA" id="ARBA00023163"/>
    </source>
</evidence>
<dbReference type="Proteomes" id="UP001652624">
    <property type="component" value="Chromosome 15"/>
</dbReference>
<dbReference type="FunFam" id="3.30.160.60:FF:000322">
    <property type="entry name" value="GDNF-inducible zinc finger protein 1"/>
    <property type="match status" value="1"/>
</dbReference>
<evidence type="ECO:0000256" key="7">
    <source>
        <dbReference type="ARBA" id="ARBA00023125"/>
    </source>
</evidence>
<dbReference type="SMART" id="SM00349">
    <property type="entry name" value="KRAB"/>
    <property type="match status" value="1"/>
</dbReference>
<feature type="region of interest" description="Disordered" evidence="11">
    <location>
        <begin position="88"/>
        <end position="176"/>
    </location>
</feature>
<dbReference type="GO" id="GO:0000977">
    <property type="term" value="F:RNA polymerase II transcription regulatory region sequence-specific DNA binding"/>
    <property type="evidence" value="ECO:0007669"/>
    <property type="project" value="TreeGrafter"/>
</dbReference>
<dbReference type="GO" id="GO:0000981">
    <property type="term" value="F:DNA-binding transcription factor activity, RNA polymerase II-specific"/>
    <property type="evidence" value="ECO:0007669"/>
    <property type="project" value="TreeGrafter"/>
</dbReference>
<dbReference type="PROSITE" id="PS00028">
    <property type="entry name" value="ZINC_FINGER_C2H2_1"/>
    <property type="match status" value="6"/>
</dbReference>
<keyword evidence="6" id="KW-0805">Transcription regulation</keyword>
<evidence type="ECO:0000256" key="4">
    <source>
        <dbReference type="ARBA" id="ARBA00022771"/>
    </source>
</evidence>
<dbReference type="eggNOG" id="KOG1721">
    <property type="taxonomic scope" value="Eukaryota"/>
</dbReference>
<dbReference type="CTD" id="146540"/>
<dbReference type="GeneID" id="103125388"/>